<evidence type="ECO:0000259" key="1">
    <source>
        <dbReference type="Pfam" id="PF26563"/>
    </source>
</evidence>
<evidence type="ECO:0000313" key="2">
    <source>
        <dbReference type="EMBL" id="TWS21334.1"/>
    </source>
</evidence>
<gene>
    <name evidence="2" type="ORF">FK529_01640</name>
</gene>
<dbReference type="PANTHER" id="PTHR43384:SF11">
    <property type="entry name" value="SEPTUM SITE DETERMINING PROTEIN"/>
    <property type="match status" value="1"/>
</dbReference>
<reference evidence="2 3" key="1">
    <citation type="submission" date="2019-06" db="EMBL/GenBank/DDBJ databases">
        <title>Tsukamurella conjunctivitidis sp. nov., Tsukamurella assacharolytica sp. nov. and Tsukamurella sputae sp. nov. isolated from patients with conjunctivitis, bacteraemia (lymphoma) and respiratory infection (sputum) in Hong Kong.</title>
        <authorList>
            <person name="Teng J.L.L."/>
            <person name="Lee H.H."/>
            <person name="Fong J.Y.H."/>
            <person name="Fok K.M.N."/>
            <person name="Lau S.K.P."/>
            <person name="Woo P.C.Y."/>
        </authorList>
    </citation>
    <scope>NUCLEOTIDE SEQUENCE [LARGE SCALE GENOMIC DNA]</scope>
    <source>
        <strain evidence="2 3">HKU71</strain>
    </source>
</reference>
<name>A0A5C5RFK1_9ACTN</name>
<proteinExistence type="predicted"/>
<dbReference type="Pfam" id="PF26563">
    <property type="entry name" value="Rv3660c_N"/>
    <property type="match status" value="1"/>
</dbReference>
<dbReference type="InterPro" id="IPR022521">
    <property type="entry name" value="Rv3660c"/>
</dbReference>
<dbReference type="EMBL" id="VIGW01000001">
    <property type="protein sequence ID" value="TWS21334.1"/>
    <property type="molecule type" value="Genomic_DNA"/>
</dbReference>
<dbReference type="InterPro" id="IPR027417">
    <property type="entry name" value="P-loop_NTPase"/>
</dbReference>
<dbReference type="InterPro" id="IPR059050">
    <property type="entry name" value="Rv3660c_N"/>
</dbReference>
<dbReference type="NCBIfam" id="TIGR03815">
    <property type="entry name" value="CpaE_hom_Actino"/>
    <property type="match status" value="1"/>
</dbReference>
<dbReference type="GO" id="GO:0005829">
    <property type="term" value="C:cytosol"/>
    <property type="evidence" value="ECO:0007669"/>
    <property type="project" value="TreeGrafter"/>
</dbReference>
<dbReference type="Proteomes" id="UP000317291">
    <property type="component" value="Unassembled WGS sequence"/>
</dbReference>
<dbReference type="OrthoDB" id="3252838at2"/>
<dbReference type="AlphaFoldDB" id="A0A5C5RFK1"/>
<dbReference type="Gene3D" id="3.40.50.300">
    <property type="entry name" value="P-loop containing nucleotide triphosphate hydrolases"/>
    <property type="match status" value="1"/>
</dbReference>
<evidence type="ECO:0000313" key="3">
    <source>
        <dbReference type="Proteomes" id="UP000317291"/>
    </source>
</evidence>
<sequence>MRGIEIGMAVADGALADDVRRAAAAAARSVIDIDRGRPRACWASAAGLVLDLGAATAMAEAARAGGLPRRDGVAIVAAEAGMAELAAAVEVGAAQVFVLPAQVRDLARFLAAREQDDGARSRVVAVLGGHGGAGASVLAAAVAVTAPSRGITALAVDADPWGGGLDLLLGCADAPGLRWGDLALRGGHVPSDALVAALPGRAGAVAVLSSGGSGGGGPRDAARGTPSPEIPVEGLLAVIDAGRRSVGVTVVDLPRRDDPATSACLEVADTVVVVAGATVRGCAAARTVVDGVAARARRVGLVVRGPAPGGLSARDVERAVGAPLLASMRPQPGLAAQLDDGGLRLRRGTPLAVAAGRVLESLRRGAA</sequence>
<comment type="caution">
    <text evidence="2">The sequence shown here is derived from an EMBL/GenBank/DDBJ whole genome shotgun (WGS) entry which is preliminary data.</text>
</comment>
<dbReference type="GO" id="GO:0051782">
    <property type="term" value="P:negative regulation of cell division"/>
    <property type="evidence" value="ECO:0007669"/>
    <property type="project" value="TreeGrafter"/>
</dbReference>
<accession>A0A5C5RFK1</accession>
<dbReference type="InterPro" id="IPR050625">
    <property type="entry name" value="ParA/MinD_ATPase"/>
</dbReference>
<organism evidence="2 3">
    <name type="scientific">Tsukamurella asaccharolytica</name>
    <dbReference type="NCBI Taxonomy" id="2592067"/>
    <lineage>
        <taxon>Bacteria</taxon>
        <taxon>Bacillati</taxon>
        <taxon>Actinomycetota</taxon>
        <taxon>Actinomycetes</taxon>
        <taxon>Mycobacteriales</taxon>
        <taxon>Tsukamurellaceae</taxon>
        <taxon>Tsukamurella</taxon>
    </lineage>
</organism>
<feature type="domain" description="Rv3660c-like CheY-like N-terminal" evidence="1">
    <location>
        <begin position="10"/>
        <end position="117"/>
    </location>
</feature>
<keyword evidence="3" id="KW-1185">Reference proteome</keyword>
<dbReference type="GO" id="GO:0016887">
    <property type="term" value="F:ATP hydrolysis activity"/>
    <property type="evidence" value="ECO:0007669"/>
    <property type="project" value="TreeGrafter"/>
</dbReference>
<dbReference type="SUPFAM" id="SSF52540">
    <property type="entry name" value="P-loop containing nucleoside triphosphate hydrolases"/>
    <property type="match status" value="1"/>
</dbReference>
<dbReference type="RefSeq" id="WP_146558952.1">
    <property type="nucleotide sequence ID" value="NZ_VIGW01000001.1"/>
</dbReference>
<dbReference type="GO" id="GO:0005524">
    <property type="term" value="F:ATP binding"/>
    <property type="evidence" value="ECO:0007669"/>
    <property type="project" value="TreeGrafter"/>
</dbReference>
<dbReference type="PANTHER" id="PTHR43384">
    <property type="entry name" value="SEPTUM SITE-DETERMINING PROTEIN MIND HOMOLOG, CHLOROPLASTIC-RELATED"/>
    <property type="match status" value="1"/>
</dbReference>
<protein>
    <submittedName>
        <fullName evidence="2">AAA family ATPase</fullName>
    </submittedName>
</protein>
<dbReference type="GO" id="GO:0009898">
    <property type="term" value="C:cytoplasmic side of plasma membrane"/>
    <property type="evidence" value="ECO:0007669"/>
    <property type="project" value="TreeGrafter"/>
</dbReference>